<evidence type="ECO:0000256" key="1">
    <source>
        <dbReference type="ARBA" id="ARBA00022801"/>
    </source>
</evidence>
<dbReference type="GO" id="GO:0004177">
    <property type="term" value="F:aminopeptidase activity"/>
    <property type="evidence" value="ECO:0007669"/>
    <property type="project" value="UniProtKB-KW"/>
</dbReference>
<keyword evidence="1" id="KW-0378">Hydrolase</keyword>
<dbReference type="SUPFAM" id="SSF53474">
    <property type="entry name" value="alpha/beta-Hydrolases"/>
    <property type="match status" value="1"/>
</dbReference>
<dbReference type="InterPro" id="IPR029058">
    <property type="entry name" value="AB_hydrolase_fold"/>
</dbReference>
<dbReference type="EMBL" id="FUYX01000004">
    <property type="protein sequence ID" value="SKB70832.1"/>
    <property type="molecule type" value="Genomic_DNA"/>
</dbReference>
<dbReference type="Proteomes" id="UP000051562">
    <property type="component" value="Unassembled WGS sequence"/>
</dbReference>
<dbReference type="PANTHER" id="PTHR42776">
    <property type="entry name" value="SERINE PEPTIDASE S9 FAMILY MEMBER"/>
    <property type="match status" value="1"/>
</dbReference>
<proteinExistence type="predicted"/>
<organism evidence="4 6">
    <name type="scientific">Bosea thiooxidans</name>
    <dbReference type="NCBI Taxonomy" id="53254"/>
    <lineage>
        <taxon>Bacteria</taxon>
        <taxon>Pseudomonadati</taxon>
        <taxon>Pseudomonadota</taxon>
        <taxon>Alphaproteobacteria</taxon>
        <taxon>Hyphomicrobiales</taxon>
        <taxon>Boseaceae</taxon>
        <taxon>Bosea</taxon>
    </lineage>
</organism>
<dbReference type="GO" id="GO:0006508">
    <property type="term" value="P:proteolysis"/>
    <property type="evidence" value="ECO:0007669"/>
    <property type="project" value="InterPro"/>
</dbReference>
<name>A0A0Q3IB00_9HYPH</name>
<evidence type="ECO:0000313" key="4">
    <source>
        <dbReference type="EMBL" id="KQK32127.1"/>
    </source>
</evidence>
<dbReference type="Pfam" id="PF00326">
    <property type="entry name" value="Peptidase_S9"/>
    <property type="match status" value="1"/>
</dbReference>
<dbReference type="OrthoDB" id="1094230at2"/>
<dbReference type="Gene3D" id="2.120.10.30">
    <property type="entry name" value="TolB, C-terminal domain"/>
    <property type="match status" value="3"/>
</dbReference>
<dbReference type="EMBL" id="LMAR01000006">
    <property type="protein sequence ID" value="KQK32127.1"/>
    <property type="molecule type" value="Genomic_DNA"/>
</dbReference>
<keyword evidence="2" id="KW-0720">Serine protease</keyword>
<dbReference type="Proteomes" id="UP000190130">
    <property type="component" value="Unassembled WGS sequence"/>
</dbReference>
<keyword evidence="6" id="KW-1185">Reference proteome</keyword>
<protein>
    <submittedName>
        <fullName evidence="5">Dipeptidyl aminopeptidase/acylaminoacyl peptidase</fullName>
    </submittedName>
    <submittedName>
        <fullName evidence="4">Peptidase S9</fullName>
    </submittedName>
</protein>
<dbReference type="GO" id="GO:0004252">
    <property type="term" value="F:serine-type endopeptidase activity"/>
    <property type="evidence" value="ECO:0007669"/>
    <property type="project" value="InterPro"/>
</dbReference>
<dbReference type="PRINTS" id="PR00862">
    <property type="entry name" value="PROLIGOPTASE"/>
</dbReference>
<reference evidence="5 7" key="2">
    <citation type="submission" date="2017-02" db="EMBL/GenBank/DDBJ databases">
        <authorList>
            <person name="Peterson S.W."/>
        </authorList>
    </citation>
    <scope>NUCLEOTIDE SEQUENCE [LARGE SCALE GENOMIC DNA]</scope>
    <source>
        <strain evidence="5 7">DSM 9653</strain>
    </source>
</reference>
<evidence type="ECO:0000313" key="7">
    <source>
        <dbReference type="Proteomes" id="UP000190130"/>
    </source>
</evidence>
<dbReference type="Gene3D" id="3.40.50.1820">
    <property type="entry name" value="alpha/beta hydrolase"/>
    <property type="match status" value="1"/>
</dbReference>
<feature type="domain" description="Peptidase S9 prolyl oligopeptidase catalytic" evidence="3">
    <location>
        <begin position="398"/>
        <end position="604"/>
    </location>
</feature>
<dbReference type="InterPro" id="IPR011042">
    <property type="entry name" value="6-blade_b-propeller_TolB-like"/>
</dbReference>
<evidence type="ECO:0000256" key="2">
    <source>
        <dbReference type="ARBA" id="ARBA00022825"/>
    </source>
</evidence>
<dbReference type="InterPro" id="IPR001375">
    <property type="entry name" value="Peptidase_S9_cat"/>
</dbReference>
<dbReference type="InterPro" id="IPR011659">
    <property type="entry name" value="WD40"/>
</dbReference>
<keyword evidence="5" id="KW-0031">Aminopeptidase</keyword>
<sequence>MYEAASQIRLGIEPYLEIRSAKSPAVAPDGELLAYLSDESGTHQIWLRPLAGGAPWRLTDMPEPVGAIAFNPKSRDLLFTMDCGGDERHQLWLVPGASGVPQPLTDDPTVVHVWGCWAPDGQRIAFASNARDREHMDIYVMDMATRAARRVFEGSGYREAVAFFPDGRSLLVADATHAMNDQDLYRLDLESGAREALLPHEGRARYAANRMKKDGSGFFTITDQGREFLSVAFRSAADGTLSWIVERDGQDIEAVALAPDQNRLAYVANDRGWNRVFVRDIASGAEFEAEGLPPGTVGSVAWLPNGSGLVFPLDGSTASPDIWHFDIATKQVKRLTDASKAGLDPAGFVEPMVASTKSFDGLEVPFFVYRPRCKAPEGGYPAVVVVHGGPEAQWTPIFRADLQFFLSQGIMVIAPNVRGSTGYGRSYHHLDDKHLRMDSVADLKAVRLWLREQSDVNDDRVAVYGRSYGGFMVLAALTEQPELWKVGIEFYGIANFLTLLETTGPWRRYLRAVEYGDPVADRENLIRFSPIHKLDQIRVPLFIAQGFDDPRVPPGESEMIYSVLRGLGRPVEYVRIPHEGHGFARIENRRTVFGGVARFLREHL</sequence>
<dbReference type="AlphaFoldDB" id="A0A0Q3IB00"/>
<gene>
    <name evidence="4" type="ORF">ARD30_07630</name>
    <name evidence="5" type="ORF">SAMN05660750_01997</name>
</gene>
<dbReference type="PANTHER" id="PTHR42776:SF27">
    <property type="entry name" value="DIPEPTIDYL PEPTIDASE FAMILY MEMBER 6"/>
    <property type="match status" value="1"/>
</dbReference>
<dbReference type="RefSeq" id="WP_055726569.1">
    <property type="nucleotide sequence ID" value="NZ_FUYX01000004.1"/>
</dbReference>
<accession>A0A0Q3IB00</accession>
<evidence type="ECO:0000313" key="6">
    <source>
        <dbReference type="Proteomes" id="UP000051562"/>
    </source>
</evidence>
<evidence type="ECO:0000313" key="5">
    <source>
        <dbReference type="EMBL" id="SKB70832.1"/>
    </source>
</evidence>
<keyword evidence="5" id="KW-0645">Protease</keyword>
<dbReference type="Pfam" id="PF07676">
    <property type="entry name" value="PD40"/>
    <property type="match status" value="2"/>
</dbReference>
<dbReference type="InterPro" id="IPR002470">
    <property type="entry name" value="Peptidase_S9A"/>
</dbReference>
<reference evidence="4 6" key="1">
    <citation type="submission" date="2015-10" db="EMBL/GenBank/DDBJ databases">
        <title>Draft genome of Bosea thiooxidans.</title>
        <authorList>
            <person name="Wang X."/>
        </authorList>
    </citation>
    <scope>NUCLEOTIDE SEQUENCE [LARGE SCALE GENOMIC DNA]</scope>
    <source>
        <strain evidence="4 6">CGMCC 9174</strain>
    </source>
</reference>
<dbReference type="STRING" id="53254.SAMN05660750_01997"/>
<evidence type="ECO:0000259" key="3">
    <source>
        <dbReference type="Pfam" id="PF00326"/>
    </source>
</evidence>
<dbReference type="SUPFAM" id="SSF82171">
    <property type="entry name" value="DPP6 N-terminal domain-like"/>
    <property type="match status" value="1"/>
</dbReference>